<dbReference type="CDD" id="cd01677">
    <property type="entry name" value="PFL2_DhaB_BssA"/>
    <property type="match status" value="1"/>
</dbReference>
<evidence type="ECO:0000256" key="3">
    <source>
        <dbReference type="PROSITE-ProRule" id="PRU00493"/>
    </source>
</evidence>
<dbReference type="SUPFAM" id="SSF51998">
    <property type="entry name" value="PFL-like glycyl radical enzymes"/>
    <property type="match status" value="1"/>
</dbReference>
<dbReference type="STRING" id="457570.Nther_2476"/>
<proteinExistence type="predicted"/>
<evidence type="ECO:0000259" key="6">
    <source>
        <dbReference type="PROSITE" id="PS51554"/>
    </source>
</evidence>
<keyword evidence="2" id="KW-0456">Lyase</keyword>
<keyword evidence="1 3" id="KW-0556">Organic radical</keyword>
<feature type="modified residue" description="Glycine radical" evidence="3">
    <location>
        <position position="771"/>
    </location>
</feature>
<feature type="domain" description="PFL" evidence="6">
    <location>
        <begin position="13"/>
        <end position="669"/>
    </location>
</feature>
<evidence type="ECO:0000256" key="1">
    <source>
        <dbReference type="ARBA" id="ARBA00022818"/>
    </source>
</evidence>
<dbReference type="InterPro" id="IPR004184">
    <property type="entry name" value="PFL_dom"/>
</dbReference>
<dbReference type="HOGENOM" id="CLU_009096_0_1_9"/>
<dbReference type="AlphaFoldDB" id="B2A1A1"/>
<dbReference type="InterPro" id="IPR001150">
    <property type="entry name" value="Gly_radical"/>
</dbReference>
<dbReference type="EMBL" id="CP001034">
    <property type="protein sequence ID" value="ACB86039.1"/>
    <property type="molecule type" value="Genomic_DNA"/>
</dbReference>
<feature type="domain" description="Glycine radical" evidence="5">
    <location>
        <begin position="676"/>
        <end position="796"/>
    </location>
</feature>
<dbReference type="NCBIfam" id="TIGR01774">
    <property type="entry name" value="PFL2-3"/>
    <property type="match status" value="1"/>
</dbReference>
<feature type="compositionally biased region" description="Low complexity" evidence="4">
    <location>
        <begin position="1"/>
        <end position="12"/>
    </location>
</feature>
<dbReference type="InParanoid" id="B2A1A1"/>
<keyword evidence="7" id="KW-0808">Transferase</keyword>
<dbReference type="PANTHER" id="PTHR43641:SF2">
    <property type="entry name" value="DEHYDRATASE YBIW-RELATED"/>
    <property type="match status" value="1"/>
</dbReference>
<dbReference type="PROSITE" id="PS51149">
    <property type="entry name" value="GLY_RADICAL_2"/>
    <property type="match status" value="1"/>
</dbReference>
<evidence type="ECO:0000313" key="7">
    <source>
        <dbReference type="EMBL" id="ACB86039.1"/>
    </source>
</evidence>
<reference evidence="7 8" key="1">
    <citation type="submission" date="2008-04" db="EMBL/GenBank/DDBJ databases">
        <title>Complete sequence of chromosome of Natranaerobius thermophilus JW/NM-WN-LF.</title>
        <authorList>
            <consortium name="US DOE Joint Genome Institute"/>
            <person name="Copeland A."/>
            <person name="Lucas S."/>
            <person name="Lapidus A."/>
            <person name="Glavina del Rio T."/>
            <person name="Dalin E."/>
            <person name="Tice H."/>
            <person name="Bruce D."/>
            <person name="Goodwin L."/>
            <person name="Pitluck S."/>
            <person name="Chertkov O."/>
            <person name="Brettin T."/>
            <person name="Detter J.C."/>
            <person name="Han C."/>
            <person name="Kuske C.R."/>
            <person name="Schmutz J."/>
            <person name="Larimer F."/>
            <person name="Land M."/>
            <person name="Hauser L."/>
            <person name="Kyrpides N."/>
            <person name="Lykidis A."/>
            <person name="Mesbah N.M."/>
            <person name="Wiegel J."/>
        </authorList>
    </citation>
    <scope>NUCLEOTIDE SEQUENCE [LARGE SCALE GENOMIC DNA]</scope>
    <source>
        <strain evidence="8">ATCC BAA-1301 / DSM 18059 / JW/NM-WN-LF</strain>
    </source>
</reference>
<dbReference type="GO" id="GO:0008861">
    <property type="term" value="F:formate C-acetyltransferase activity"/>
    <property type="evidence" value="ECO:0007669"/>
    <property type="project" value="UniProtKB-EC"/>
</dbReference>
<protein>
    <submittedName>
        <fullName evidence="7">Formate C-acetyltransferase</fullName>
        <ecNumber evidence="7">2.3.1.54</ecNumber>
    </submittedName>
</protein>
<dbReference type="Pfam" id="PF01228">
    <property type="entry name" value="Gly_radical"/>
    <property type="match status" value="1"/>
</dbReference>
<evidence type="ECO:0000313" key="8">
    <source>
        <dbReference type="Proteomes" id="UP000001683"/>
    </source>
</evidence>
<dbReference type="GO" id="GO:0005829">
    <property type="term" value="C:cytosol"/>
    <property type="evidence" value="ECO:0007669"/>
    <property type="project" value="TreeGrafter"/>
</dbReference>
<evidence type="ECO:0000256" key="2">
    <source>
        <dbReference type="ARBA" id="ARBA00023239"/>
    </source>
</evidence>
<organism evidence="7 8">
    <name type="scientific">Natranaerobius thermophilus (strain ATCC BAA-1301 / DSM 18059 / JW/NM-WN-LF)</name>
    <dbReference type="NCBI Taxonomy" id="457570"/>
    <lineage>
        <taxon>Bacteria</taxon>
        <taxon>Bacillati</taxon>
        <taxon>Bacillota</taxon>
        <taxon>Clostridia</taxon>
        <taxon>Natranaerobiales</taxon>
        <taxon>Natranaerobiaceae</taxon>
        <taxon>Natranaerobius</taxon>
    </lineage>
</organism>
<keyword evidence="8" id="KW-1185">Reference proteome</keyword>
<dbReference type="KEGG" id="nth:Nther_2476"/>
<reference evidence="7 8" key="2">
    <citation type="journal article" date="2011" name="J. Bacteriol.">
        <title>Complete genome sequence of the anaerobic, halophilic alkalithermophile Natranaerobius thermophilus JW/NM-WN-LF.</title>
        <authorList>
            <person name="Zhao B."/>
            <person name="Mesbah N.M."/>
            <person name="Dalin E."/>
            <person name="Goodwin L."/>
            <person name="Nolan M."/>
            <person name="Pitluck S."/>
            <person name="Chertkov O."/>
            <person name="Brettin T.S."/>
            <person name="Han J."/>
            <person name="Larimer F.W."/>
            <person name="Land M.L."/>
            <person name="Hauser L."/>
            <person name="Kyrpides N."/>
            <person name="Wiegel J."/>
        </authorList>
    </citation>
    <scope>NUCLEOTIDE SEQUENCE [LARGE SCALE GENOMIC DNA]</scope>
    <source>
        <strain evidence="8">ATCC BAA-1301 / DSM 18059 / JW/NM-WN-LF</strain>
    </source>
</reference>
<evidence type="ECO:0000259" key="5">
    <source>
        <dbReference type="PROSITE" id="PS51149"/>
    </source>
</evidence>
<gene>
    <name evidence="7" type="ordered locus">Nther_2476</name>
</gene>
<dbReference type="EC" id="2.3.1.54" evidence="7"/>
<dbReference type="GO" id="GO:0016835">
    <property type="term" value="F:carbon-oxygen lyase activity"/>
    <property type="evidence" value="ECO:0007669"/>
    <property type="project" value="InterPro"/>
</dbReference>
<dbReference type="Gene3D" id="3.20.70.20">
    <property type="match status" value="1"/>
</dbReference>
<dbReference type="InterPro" id="IPR051215">
    <property type="entry name" value="GRE"/>
</dbReference>
<sequence>MENNSRNSESMSPRVKKLREQSVSKNPKVSVERAILVTQAYKKYDGNVSIPILRALTFKHILENKSISINDGELIVGERGPAPQEVPTYPELCTHSITDLEIIHDREKVFFEVDETVKKIQDSDIIPFWKGKSMREKIFDNMSREWLDCYEAGIFTEFMEQRAPGHTVADGKIYQKGLLDFRDDIDLELKNIDEINDPQAYEKSEQLKAMRVCIDALIEFAQRYANIAEELAQEVDDSHRKEELLKIAEICKRVPAKAPRNFWEALQYYWFVHLGVITELNTWDSFCPGRLDQHLYPFYLQDLNAGELTRGSAKELLQCFWIKFNNQPAPPKVGTTLKESGTYTDFCNINIGGVTPEGFDGVNDVSYLLLEVIDEMQLVQPSTNIQVSKQNPNEFIKEAGKIIRKGWGQPSVFNTDAVISELLNQGKDLVDARCGGTSGCVEAGTFGKESYILTGYFNLTKILELTLYRGVDPRSGKQIGLKTDDPETFDSFQDLIDAFNEQLNYFIDIKIRGNNIIEKLYDKYMPSPFLSVIIDDCIKKAKDYNSGGARYNTRYIQGVGIGTITDSLSAIKHHIFEKQNYTWNELLTALQNNFEGFKQMRGFLKNKTPRYGNDDDSADDLMKEVFQRFYDAVNGRKTMTGGTYRINMLPTTCHVYFGSVIGATPEGRLRGTPLSEGISPVQSADQEGPTAALKSAAKMDHIKTGGTLLNLKFTPQVLQGEEGLLNLVYLVRSYFRMNGHHVQFNVVDAETLKDAQRNPDSYRNLIVRVAGYSDYFNNLNENLQNEIIKRTEHSIG</sequence>
<dbReference type="Pfam" id="PF02901">
    <property type="entry name" value="PFL-like"/>
    <property type="match status" value="1"/>
</dbReference>
<accession>B2A1A1</accession>
<dbReference type="InterPro" id="IPR010098">
    <property type="entry name" value="PFL2/GDeHydtase_fam"/>
</dbReference>
<dbReference type="PROSITE" id="PS51554">
    <property type="entry name" value="PFL"/>
    <property type="match status" value="1"/>
</dbReference>
<dbReference type="NCBIfam" id="NF043068">
    <property type="entry name" value="glycl_HYPD"/>
    <property type="match status" value="1"/>
</dbReference>
<dbReference type="Proteomes" id="UP000001683">
    <property type="component" value="Chromosome"/>
</dbReference>
<keyword evidence="7" id="KW-0012">Acyltransferase</keyword>
<dbReference type="eggNOG" id="COG1882">
    <property type="taxonomic scope" value="Bacteria"/>
</dbReference>
<evidence type="ECO:0000256" key="4">
    <source>
        <dbReference type="SAM" id="MobiDB-lite"/>
    </source>
</evidence>
<dbReference type="PANTHER" id="PTHR43641">
    <property type="entry name" value="FORMATE ACETYLTRANSFERASE 3-RELATED"/>
    <property type="match status" value="1"/>
</dbReference>
<dbReference type="InterPro" id="IPR050012">
    <property type="entry name" value="Glycl_HYPD"/>
</dbReference>
<feature type="region of interest" description="Disordered" evidence="4">
    <location>
        <begin position="1"/>
        <end position="24"/>
    </location>
</feature>
<name>B2A1A1_NATTJ</name>
<dbReference type="RefSeq" id="WP_012448883.1">
    <property type="nucleotide sequence ID" value="NC_010718.1"/>
</dbReference>